<keyword evidence="3" id="KW-1185">Reference proteome</keyword>
<feature type="compositionally biased region" description="Basic and acidic residues" evidence="1">
    <location>
        <begin position="62"/>
        <end position="71"/>
    </location>
</feature>
<sequence length="71" mass="7734">MGWVAEPCRTSAPVSASRITTLQLWVDESMPATSVIAVPFEEHEEHEETLAIGRSTPPRRSAAAEREGSRG</sequence>
<evidence type="ECO:0000256" key="1">
    <source>
        <dbReference type="SAM" id="MobiDB-lite"/>
    </source>
</evidence>
<evidence type="ECO:0000313" key="3">
    <source>
        <dbReference type="Proteomes" id="UP001501594"/>
    </source>
</evidence>
<reference evidence="3" key="1">
    <citation type="journal article" date="2019" name="Int. J. Syst. Evol. Microbiol.">
        <title>The Global Catalogue of Microorganisms (GCM) 10K type strain sequencing project: providing services to taxonomists for standard genome sequencing and annotation.</title>
        <authorList>
            <consortium name="The Broad Institute Genomics Platform"/>
            <consortium name="The Broad Institute Genome Sequencing Center for Infectious Disease"/>
            <person name="Wu L."/>
            <person name="Ma J."/>
        </authorList>
    </citation>
    <scope>NUCLEOTIDE SEQUENCE [LARGE SCALE GENOMIC DNA]</scope>
    <source>
        <strain evidence="3">JCM 17442</strain>
    </source>
</reference>
<dbReference type="EMBL" id="BAABAU010000004">
    <property type="protein sequence ID" value="GAA4267267.1"/>
    <property type="molecule type" value="Genomic_DNA"/>
</dbReference>
<dbReference type="Proteomes" id="UP001501594">
    <property type="component" value="Unassembled WGS sequence"/>
</dbReference>
<protein>
    <submittedName>
        <fullName evidence="2">Uncharacterized protein</fullName>
    </submittedName>
</protein>
<organism evidence="2 3">
    <name type="scientific">Frondihabitans peucedani</name>
    <dbReference type="NCBI Taxonomy" id="598626"/>
    <lineage>
        <taxon>Bacteria</taxon>
        <taxon>Bacillati</taxon>
        <taxon>Actinomycetota</taxon>
        <taxon>Actinomycetes</taxon>
        <taxon>Micrococcales</taxon>
        <taxon>Microbacteriaceae</taxon>
        <taxon>Frondihabitans</taxon>
    </lineage>
</organism>
<gene>
    <name evidence="2" type="ORF">GCM10022256_28790</name>
</gene>
<evidence type="ECO:0000313" key="2">
    <source>
        <dbReference type="EMBL" id="GAA4267267.1"/>
    </source>
</evidence>
<name>A0ABP8E4X8_9MICO</name>
<comment type="caution">
    <text evidence="2">The sequence shown here is derived from an EMBL/GenBank/DDBJ whole genome shotgun (WGS) entry which is preliminary data.</text>
</comment>
<accession>A0ABP8E4X8</accession>
<feature type="region of interest" description="Disordered" evidence="1">
    <location>
        <begin position="43"/>
        <end position="71"/>
    </location>
</feature>
<proteinExistence type="predicted"/>